<reference evidence="3" key="1">
    <citation type="submission" date="2015-07" db="EMBL/GenBank/DDBJ databases">
        <title>Near-Complete Genome Sequence of the Cellulolytic Bacterium Bacteroides (Pseudobacteroides) cellulosolvens ATCC 35603.</title>
        <authorList>
            <person name="Dassa B."/>
            <person name="Utturkar S.M."/>
            <person name="Klingeman D.M."/>
            <person name="Hurt R.A."/>
            <person name="Keller M."/>
            <person name="Xu J."/>
            <person name="Reddy Y.H.K."/>
            <person name="Borovok I."/>
            <person name="Grinberg I.R."/>
            <person name="Lamed R."/>
            <person name="Zhivin O."/>
            <person name="Bayer E.A."/>
            <person name="Brown S.D."/>
        </authorList>
    </citation>
    <scope>NUCLEOTIDE SEQUENCE [LARGE SCALE GENOMIC DNA]</scope>
    <source>
        <strain evidence="3">DSM 2933</strain>
    </source>
</reference>
<dbReference type="STRING" id="398512.Bccel_0525"/>
<dbReference type="InterPro" id="IPR014867">
    <property type="entry name" value="Spore_coat_CotH_CotH2/3/7"/>
</dbReference>
<keyword evidence="1" id="KW-0812">Transmembrane</keyword>
<dbReference type="Proteomes" id="UP000036923">
    <property type="component" value="Unassembled WGS sequence"/>
</dbReference>
<sequence>MDAGSSSSQKFSDYLVTKKSAYGMSYEKSMVNYPIDTPAFTVDIKERPMIHQILSNEKYCDLYHRYFDEFISRYFEGGYFDTFYSSTVKMISPYVIKDAKSFYSFRQFEEGTRELNKFCSLRAKSVRGQLNKTIPSTLEGQKKNPETLIDTKDLDIMKTLDFSTMISVMGISVEDINGILKTAVEYIPNKYLTDGKIDISKFTIDEINALKKNLGFIIPVMFQVIKDNSVIRNKLIKAFLPKILLILMLLAVIIFAIKQFRRYLRANGMKNKITK</sequence>
<dbReference type="Pfam" id="PF08757">
    <property type="entry name" value="CotH"/>
    <property type="match status" value="1"/>
</dbReference>
<keyword evidence="1" id="KW-1133">Transmembrane helix</keyword>
<name>A0A0L6JHS8_9FIRM</name>
<keyword evidence="1" id="KW-0472">Membrane</keyword>
<proteinExistence type="predicted"/>
<keyword evidence="3" id="KW-1185">Reference proteome</keyword>
<evidence type="ECO:0000313" key="3">
    <source>
        <dbReference type="Proteomes" id="UP000036923"/>
    </source>
</evidence>
<comment type="caution">
    <text evidence="2">The sequence shown here is derived from an EMBL/GenBank/DDBJ whole genome shotgun (WGS) entry which is preliminary data.</text>
</comment>
<organism evidence="2 3">
    <name type="scientific">Pseudobacteroides cellulosolvens ATCC 35603 = DSM 2933</name>
    <dbReference type="NCBI Taxonomy" id="398512"/>
    <lineage>
        <taxon>Bacteria</taxon>
        <taxon>Bacillati</taxon>
        <taxon>Bacillota</taxon>
        <taxon>Clostridia</taxon>
        <taxon>Eubacteriales</taxon>
        <taxon>Oscillospiraceae</taxon>
        <taxon>Pseudobacteroides</taxon>
    </lineage>
</organism>
<evidence type="ECO:0000313" key="2">
    <source>
        <dbReference type="EMBL" id="KNY25268.1"/>
    </source>
</evidence>
<protein>
    <submittedName>
        <fullName evidence="2">Spore coat protein CotH</fullName>
    </submittedName>
</protein>
<gene>
    <name evidence="2" type="ORF">Bccel_0525</name>
</gene>
<keyword evidence="2" id="KW-0946">Virion</keyword>
<accession>A0A0L6JHS8</accession>
<dbReference type="EMBL" id="LGTC01000001">
    <property type="protein sequence ID" value="KNY25268.1"/>
    <property type="molecule type" value="Genomic_DNA"/>
</dbReference>
<keyword evidence="2" id="KW-0167">Capsid protein</keyword>
<dbReference type="AlphaFoldDB" id="A0A0L6JHS8"/>
<feature type="transmembrane region" description="Helical" evidence="1">
    <location>
        <begin position="239"/>
        <end position="257"/>
    </location>
</feature>
<dbReference type="PATRIC" id="fig|398512.5.peg.546"/>
<evidence type="ECO:0000256" key="1">
    <source>
        <dbReference type="SAM" id="Phobius"/>
    </source>
</evidence>